<feature type="transmembrane region" description="Helical" evidence="1">
    <location>
        <begin position="35"/>
        <end position="55"/>
    </location>
</feature>
<dbReference type="SUPFAM" id="SSF52540">
    <property type="entry name" value="P-loop containing nucleoside triphosphate hydrolases"/>
    <property type="match status" value="1"/>
</dbReference>
<feature type="transmembrane region" description="Helical" evidence="1">
    <location>
        <begin position="7"/>
        <end position="29"/>
    </location>
</feature>
<organism evidence="3">
    <name type="scientific">Symploca sp. SIO1C4</name>
    <dbReference type="NCBI Taxonomy" id="2607765"/>
    <lineage>
        <taxon>Bacteria</taxon>
        <taxon>Bacillati</taxon>
        <taxon>Cyanobacteriota</taxon>
        <taxon>Cyanophyceae</taxon>
        <taxon>Coleofasciculales</taxon>
        <taxon>Coleofasciculaceae</taxon>
        <taxon>Symploca</taxon>
    </lineage>
</organism>
<dbReference type="InterPro" id="IPR027417">
    <property type="entry name" value="P-loop_NTPase"/>
</dbReference>
<proteinExistence type="predicted"/>
<dbReference type="InterPro" id="IPR006073">
    <property type="entry name" value="GTP-bd"/>
</dbReference>
<dbReference type="PANTHER" id="PTHR42714">
    <property type="entry name" value="TRNA MODIFICATION GTPASE GTPBP3"/>
    <property type="match status" value="1"/>
</dbReference>
<dbReference type="GO" id="GO:0005829">
    <property type="term" value="C:cytosol"/>
    <property type="evidence" value="ECO:0007669"/>
    <property type="project" value="TreeGrafter"/>
</dbReference>
<evidence type="ECO:0000259" key="2">
    <source>
        <dbReference type="Pfam" id="PF01926"/>
    </source>
</evidence>
<dbReference type="PANTHER" id="PTHR42714:SF2">
    <property type="entry name" value="TRNA MODIFICATION GTPASE GTPBP3, MITOCHONDRIAL"/>
    <property type="match status" value="1"/>
</dbReference>
<comment type="caution">
    <text evidence="3">The sequence shown here is derived from an EMBL/GenBank/DDBJ whole genome shotgun (WGS) entry which is preliminary data.</text>
</comment>
<dbReference type="AlphaFoldDB" id="A0A6B3NMF0"/>
<name>A0A6B3NMF0_9CYAN</name>
<gene>
    <name evidence="3" type="ORF">F6J89_28255</name>
</gene>
<evidence type="ECO:0000313" key="3">
    <source>
        <dbReference type="EMBL" id="NER31404.1"/>
    </source>
</evidence>
<dbReference type="GO" id="GO:0005525">
    <property type="term" value="F:GTP binding"/>
    <property type="evidence" value="ECO:0007669"/>
    <property type="project" value="InterPro"/>
</dbReference>
<keyword evidence="1" id="KW-1133">Transmembrane helix</keyword>
<accession>A0A6B3NMF0</accession>
<dbReference type="GO" id="GO:0030488">
    <property type="term" value="P:tRNA methylation"/>
    <property type="evidence" value="ECO:0007669"/>
    <property type="project" value="TreeGrafter"/>
</dbReference>
<evidence type="ECO:0000256" key="1">
    <source>
        <dbReference type="SAM" id="Phobius"/>
    </source>
</evidence>
<sequence length="640" mass="71913">MVRLKLWQWLVLIIPIAAIIIFLIVSAGLQIHAWGISWIWGIFILLIVGWRWLLVRWTRPALKQMEAVIAGVSEELELTTDQIKQNLATDQAASQAEAALQEILIATQNDPPIWEDLQTFGQRCQDLVIAIAHAYHPEVKHPLLNIYIPQAYALIRGTVDDLDIWMQKLSPALNQVTVGQAYQAYEVYRQLEPSARKLFKVWNWAQWLLNPAAALARLASQGYTNQANQQLLVNLGQILREAALRNLAQQAITLYSGNTLPISQLSVSGSTPSQVKTQTLKEILAQAEPVEVVEQKPINILVVGRTGSGKSSLINTLFEAQLAAVDVLPSTDKIQNYHWQAPNGESLVLWDTPGYEQVNRADLREIVLDYATNADLLLLVTPALDPALQMDLDFLKDIKEEVADLPTITIVTQVDRLRPLREWEPPYDWQWGERPKEIAIRQATEYRNQHLGQLCNLVVPIVTNDLNTGRVAWGIEALSLGLMEAIAPAKQIRLARFFNNLEARTIAAAKIIDRYSFQMATTQGVTALLKSPVLQFISTLTTGSSSLASILVEQIPVEQLPIVIGKLQMAYELFSLLNTGNSEMPNFDLMSLWPLLLENSASQDVTRNTWALGHALVEYWTQNLTVEQLRKQFEYYSSSD</sequence>
<reference evidence="3" key="1">
    <citation type="submission" date="2019-11" db="EMBL/GenBank/DDBJ databases">
        <title>Genomic insights into an expanded diversity of filamentous marine cyanobacteria reveals the extraordinary biosynthetic potential of Moorea and Okeania.</title>
        <authorList>
            <person name="Ferreira Leao T."/>
            <person name="Wang M."/>
            <person name="Moss N."/>
            <person name="Da Silva R."/>
            <person name="Sanders J."/>
            <person name="Nurk S."/>
            <person name="Gurevich A."/>
            <person name="Humphrey G."/>
            <person name="Reher R."/>
            <person name="Zhu Q."/>
            <person name="Belda-Ferre P."/>
            <person name="Glukhov E."/>
            <person name="Rex R."/>
            <person name="Dorrestein P.C."/>
            <person name="Knight R."/>
            <person name="Pevzner P."/>
            <person name="Gerwick W.H."/>
            <person name="Gerwick L."/>
        </authorList>
    </citation>
    <scope>NUCLEOTIDE SEQUENCE</scope>
    <source>
        <strain evidence="3">SIO1C4</strain>
    </source>
</reference>
<dbReference type="Pfam" id="PF01926">
    <property type="entry name" value="MMR_HSR1"/>
    <property type="match status" value="1"/>
</dbReference>
<dbReference type="EMBL" id="JAAHFQ010000808">
    <property type="protein sequence ID" value="NER31404.1"/>
    <property type="molecule type" value="Genomic_DNA"/>
</dbReference>
<protein>
    <submittedName>
        <fullName evidence="3">GTPase family protein</fullName>
    </submittedName>
</protein>
<keyword evidence="1" id="KW-0472">Membrane</keyword>
<dbReference type="Gene3D" id="3.40.50.300">
    <property type="entry name" value="P-loop containing nucleotide triphosphate hydrolases"/>
    <property type="match status" value="1"/>
</dbReference>
<dbReference type="GO" id="GO:0002098">
    <property type="term" value="P:tRNA wobble uridine modification"/>
    <property type="evidence" value="ECO:0007669"/>
    <property type="project" value="TreeGrafter"/>
</dbReference>
<feature type="domain" description="G" evidence="2">
    <location>
        <begin position="300"/>
        <end position="412"/>
    </location>
</feature>
<keyword evidence="1" id="KW-0812">Transmembrane</keyword>